<proteinExistence type="predicted"/>
<protein>
    <submittedName>
        <fullName evidence="1">Uncharacterized protein</fullName>
    </submittedName>
</protein>
<gene>
    <name evidence="2" type="ORF">MM171A00328_0052</name>
    <name evidence="1" type="ORF">MM171B00216_0012</name>
</gene>
<dbReference type="EMBL" id="MT143698">
    <property type="protein sequence ID" value="QJB00687.1"/>
    <property type="molecule type" value="Genomic_DNA"/>
</dbReference>
<evidence type="ECO:0000313" key="1">
    <source>
        <dbReference type="EMBL" id="QJA43512.1"/>
    </source>
</evidence>
<evidence type="ECO:0000313" key="2">
    <source>
        <dbReference type="EMBL" id="QJB00687.1"/>
    </source>
</evidence>
<dbReference type="EMBL" id="MT143888">
    <property type="protein sequence ID" value="QJA43512.1"/>
    <property type="molecule type" value="Genomic_DNA"/>
</dbReference>
<organism evidence="1">
    <name type="scientific">viral metagenome</name>
    <dbReference type="NCBI Taxonomy" id="1070528"/>
    <lineage>
        <taxon>unclassified sequences</taxon>
        <taxon>metagenomes</taxon>
        <taxon>organismal metagenomes</taxon>
    </lineage>
</organism>
<reference evidence="1" key="1">
    <citation type="submission" date="2020-03" db="EMBL/GenBank/DDBJ databases">
        <title>The deep terrestrial virosphere.</title>
        <authorList>
            <person name="Holmfeldt K."/>
            <person name="Nilsson E."/>
            <person name="Simone D."/>
            <person name="Lopez-Fernandez M."/>
            <person name="Wu X."/>
            <person name="de Brujin I."/>
            <person name="Lundin D."/>
            <person name="Andersson A."/>
            <person name="Bertilsson S."/>
            <person name="Dopson M."/>
        </authorList>
    </citation>
    <scope>NUCLEOTIDE SEQUENCE</scope>
    <source>
        <strain evidence="2">MM171A00328</strain>
        <strain evidence="1">MM171B00216</strain>
    </source>
</reference>
<sequence>MITELLKRIIAALTKKLLLVGAILATWIASSIMPESITMSLAAAILSLNSGYVGREKWLRAYWTGEPPATK</sequence>
<dbReference type="AlphaFoldDB" id="A0A6H1Z7S7"/>
<accession>A0A6H1Z7S7</accession>
<name>A0A6H1Z7S7_9ZZZZ</name>